<name>A0AAE3AGP4_9FIRM</name>
<evidence type="ECO:0000313" key="1">
    <source>
        <dbReference type="EMBL" id="MCC2129985.1"/>
    </source>
</evidence>
<dbReference type="EMBL" id="JAJEPW010000032">
    <property type="protein sequence ID" value="MCC2129985.1"/>
    <property type="molecule type" value="Genomic_DNA"/>
</dbReference>
<dbReference type="RefSeq" id="WP_302929216.1">
    <property type="nucleotide sequence ID" value="NZ_JAJEPW010000032.1"/>
</dbReference>
<gene>
    <name evidence="1" type="ORF">LKD37_10760</name>
</gene>
<keyword evidence="2" id="KW-1185">Reference proteome</keyword>
<evidence type="ECO:0000313" key="2">
    <source>
        <dbReference type="Proteomes" id="UP001199319"/>
    </source>
</evidence>
<organism evidence="1 2">
    <name type="scientific">Brotocaccenecus cirricatena</name>
    <dbReference type="NCBI Taxonomy" id="3064195"/>
    <lineage>
        <taxon>Bacteria</taxon>
        <taxon>Bacillati</taxon>
        <taxon>Bacillota</taxon>
        <taxon>Clostridia</taxon>
        <taxon>Eubacteriales</taxon>
        <taxon>Oscillospiraceae</taxon>
        <taxon>Brotocaccenecus</taxon>
    </lineage>
</organism>
<comment type="caution">
    <text evidence="1">The sequence shown here is derived from an EMBL/GenBank/DDBJ whole genome shotgun (WGS) entry which is preliminary data.</text>
</comment>
<proteinExistence type="predicted"/>
<sequence length="133" mass="15204">MDAAVEKEIVRRYFSKARQDRALYALQSSKRHSYIWKLDESFFRRTGRQEFSPGSDIRSELKRQGCGRLCYVISIEESIDGTYAPVEDAIQSTIGNGPALMVFNEANLAYFEGEHEIGSKTKRFLIRALSRDG</sequence>
<protein>
    <submittedName>
        <fullName evidence="1">Uncharacterized protein</fullName>
    </submittedName>
</protein>
<accession>A0AAE3AGP4</accession>
<reference evidence="1" key="1">
    <citation type="submission" date="2021-10" db="EMBL/GenBank/DDBJ databases">
        <title>Anaerobic single-cell dispensing facilitates the cultivation of human gut bacteria.</title>
        <authorList>
            <person name="Afrizal A."/>
        </authorList>
    </citation>
    <scope>NUCLEOTIDE SEQUENCE</scope>
    <source>
        <strain evidence="1">CLA-AA-H272</strain>
    </source>
</reference>
<dbReference type="Proteomes" id="UP001199319">
    <property type="component" value="Unassembled WGS sequence"/>
</dbReference>
<dbReference type="AlphaFoldDB" id="A0AAE3AGP4"/>